<feature type="transmembrane region" description="Helical" evidence="1">
    <location>
        <begin position="7"/>
        <end position="34"/>
    </location>
</feature>
<dbReference type="InterPro" id="IPR055568">
    <property type="entry name" value="DUF7144"/>
</dbReference>
<protein>
    <submittedName>
        <fullName evidence="3">Membrane protein</fullName>
    </submittedName>
</protein>
<dbReference type="Proteomes" id="UP000619260">
    <property type="component" value="Unassembled WGS sequence"/>
</dbReference>
<dbReference type="AlphaFoldDB" id="A0A8J4DS82"/>
<feature type="domain" description="DUF7144" evidence="2">
    <location>
        <begin position="10"/>
        <end position="123"/>
    </location>
</feature>
<feature type="transmembrane region" description="Helical" evidence="1">
    <location>
        <begin position="54"/>
        <end position="74"/>
    </location>
</feature>
<keyword evidence="1" id="KW-1133">Transmembrane helix</keyword>
<comment type="caution">
    <text evidence="3">The sequence shown here is derived from an EMBL/GenBank/DDBJ whole genome shotgun (WGS) entry which is preliminary data.</text>
</comment>
<keyword evidence="1" id="KW-0812">Transmembrane</keyword>
<keyword evidence="4" id="KW-1185">Reference proteome</keyword>
<organism evidence="3 4">
    <name type="scientific">Virgisporangium aliadipatigenens</name>
    <dbReference type="NCBI Taxonomy" id="741659"/>
    <lineage>
        <taxon>Bacteria</taxon>
        <taxon>Bacillati</taxon>
        <taxon>Actinomycetota</taxon>
        <taxon>Actinomycetes</taxon>
        <taxon>Micromonosporales</taxon>
        <taxon>Micromonosporaceae</taxon>
        <taxon>Virgisporangium</taxon>
    </lineage>
</organism>
<keyword evidence="1" id="KW-0472">Membrane</keyword>
<evidence type="ECO:0000259" key="2">
    <source>
        <dbReference type="Pfam" id="PF23636"/>
    </source>
</evidence>
<evidence type="ECO:0000313" key="3">
    <source>
        <dbReference type="EMBL" id="GIJ47891.1"/>
    </source>
</evidence>
<gene>
    <name evidence="3" type="ORF">Val02_47770</name>
</gene>
<dbReference type="Pfam" id="PF23636">
    <property type="entry name" value="DUF7144"/>
    <property type="match status" value="1"/>
</dbReference>
<sequence length="144" mass="15559">MQTRSAWAGWVTFAGVMLLLTGIANLIEGIVALVNDDYVVMIEDVMYLVDITGWGWLQIGLGTLLCAAGAGVLAGQTWARIVAVIVAGVHMLAQILWIGAFPIWSLLMVALDVVVLYALTARWPEAVGEEEPVQARRQPPVMAE</sequence>
<dbReference type="RefSeq" id="WP_203901395.1">
    <property type="nucleotide sequence ID" value="NZ_BOPF01000018.1"/>
</dbReference>
<accession>A0A8J4DS82</accession>
<evidence type="ECO:0000313" key="4">
    <source>
        <dbReference type="Proteomes" id="UP000619260"/>
    </source>
</evidence>
<dbReference type="EMBL" id="BOPF01000018">
    <property type="protein sequence ID" value="GIJ47891.1"/>
    <property type="molecule type" value="Genomic_DNA"/>
</dbReference>
<name>A0A8J4DS82_9ACTN</name>
<feature type="transmembrane region" description="Helical" evidence="1">
    <location>
        <begin position="81"/>
        <end position="97"/>
    </location>
</feature>
<evidence type="ECO:0000256" key="1">
    <source>
        <dbReference type="SAM" id="Phobius"/>
    </source>
</evidence>
<proteinExistence type="predicted"/>
<reference evidence="3" key="1">
    <citation type="submission" date="2021-01" db="EMBL/GenBank/DDBJ databases">
        <title>Whole genome shotgun sequence of Virgisporangium aliadipatigenens NBRC 105644.</title>
        <authorList>
            <person name="Komaki H."/>
            <person name="Tamura T."/>
        </authorList>
    </citation>
    <scope>NUCLEOTIDE SEQUENCE</scope>
    <source>
        <strain evidence="3">NBRC 105644</strain>
    </source>
</reference>